<proteinExistence type="predicted"/>
<keyword evidence="2" id="KW-1185">Reference proteome</keyword>
<protein>
    <submittedName>
        <fullName evidence="1">Uncharacterized protein</fullName>
    </submittedName>
</protein>
<dbReference type="AlphaFoldDB" id="A0AAD7BRC0"/>
<evidence type="ECO:0000313" key="1">
    <source>
        <dbReference type="EMBL" id="KAJ7628665.1"/>
    </source>
</evidence>
<dbReference type="EMBL" id="JARKIF010000010">
    <property type="protein sequence ID" value="KAJ7628665.1"/>
    <property type="molecule type" value="Genomic_DNA"/>
</dbReference>
<sequence>MSSIFTELPEEIIEQIADCMRYPIYPSAEATDFFLNEGRTGFSETRFALSAFSQVCTYVRPAVERLLYRDIHVDITGWTRHIRASETQKLPMSPAGSLRLLLRTLTDRPELGRFVRSAYIRWCEHYRVPASMPEHLKSLLTSCPKLHTLAFSSLPQSVIEYLEPLNLPITSLAAVSPAENLPSVIRAFPALRSLQLHIHGQPPETVSMPEHNITSLRLKLMTEEGCTPQSELLPLAYAVPHYNVPYVYLESETEMTLTPPPETMQSSVEHLRLKNIDPFTPAHIDGVMCSPISSLTNLQHLHVMRSSSSLPMRAFDFDVLPPNVKTVSFSDYAVTHKMSAAASKSVFVQGVVQALKSPRSRRLAGVMAYGAVPNDAWDLGNLTPLRDLCRKARVPFAQTGSFADIEPELMIFFQ</sequence>
<name>A0AAD7BRC0_9AGAR</name>
<reference evidence="1" key="1">
    <citation type="submission" date="2023-03" db="EMBL/GenBank/DDBJ databases">
        <title>Massive genome expansion in bonnet fungi (Mycena s.s.) driven by repeated elements and novel gene families across ecological guilds.</title>
        <authorList>
            <consortium name="Lawrence Berkeley National Laboratory"/>
            <person name="Harder C.B."/>
            <person name="Miyauchi S."/>
            <person name="Viragh M."/>
            <person name="Kuo A."/>
            <person name="Thoen E."/>
            <person name="Andreopoulos B."/>
            <person name="Lu D."/>
            <person name="Skrede I."/>
            <person name="Drula E."/>
            <person name="Henrissat B."/>
            <person name="Morin E."/>
            <person name="Kohler A."/>
            <person name="Barry K."/>
            <person name="LaButti K."/>
            <person name="Morin E."/>
            <person name="Salamov A."/>
            <person name="Lipzen A."/>
            <person name="Mereny Z."/>
            <person name="Hegedus B."/>
            <person name="Baldrian P."/>
            <person name="Stursova M."/>
            <person name="Weitz H."/>
            <person name="Taylor A."/>
            <person name="Grigoriev I.V."/>
            <person name="Nagy L.G."/>
            <person name="Martin F."/>
            <person name="Kauserud H."/>
        </authorList>
    </citation>
    <scope>NUCLEOTIDE SEQUENCE</scope>
    <source>
        <strain evidence="1">9284</strain>
    </source>
</reference>
<dbReference type="InterPro" id="IPR032675">
    <property type="entry name" value="LRR_dom_sf"/>
</dbReference>
<dbReference type="Gene3D" id="3.80.10.10">
    <property type="entry name" value="Ribonuclease Inhibitor"/>
    <property type="match status" value="1"/>
</dbReference>
<gene>
    <name evidence="1" type="ORF">FB45DRAFT_42230</name>
</gene>
<comment type="caution">
    <text evidence="1">The sequence shown here is derived from an EMBL/GenBank/DDBJ whole genome shotgun (WGS) entry which is preliminary data.</text>
</comment>
<organism evidence="1 2">
    <name type="scientific">Roridomyces roridus</name>
    <dbReference type="NCBI Taxonomy" id="1738132"/>
    <lineage>
        <taxon>Eukaryota</taxon>
        <taxon>Fungi</taxon>
        <taxon>Dikarya</taxon>
        <taxon>Basidiomycota</taxon>
        <taxon>Agaricomycotina</taxon>
        <taxon>Agaricomycetes</taxon>
        <taxon>Agaricomycetidae</taxon>
        <taxon>Agaricales</taxon>
        <taxon>Marasmiineae</taxon>
        <taxon>Mycenaceae</taxon>
        <taxon>Roridomyces</taxon>
    </lineage>
</organism>
<dbReference type="Proteomes" id="UP001221142">
    <property type="component" value="Unassembled WGS sequence"/>
</dbReference>
<evidence type="ECO:0000313" key="2">
    <source>
        <dbReference type="Proteomes" id="UP001221142"/>
    </source>
</evidence>
<accession>A0AAD7BRC0</accession>